<dbReference type="RefSeq" id="WP_317015277.1">
    <property type="nucleotide sequence ID" value="NZ_CP136511.1"/>
</dbReference>
<sequence length="172" mass="17292">MLAGINDGIVASDHSSGTIDLPGAGLDLHAGGLVGLAEGLISESYATGAVTSQQGNVGGLVNLTLFSDIERSFATGHLQAPAPHYGKGGIAAQILEPGDPGRDTVWDTQTRGTNIAVASGPNGGTVNTAQGLTTAQMSTPSSFSAAYDFGPNGVWAMPAGATHPILRWQLAP</sequence>
<protein>
    <submittedName>
        <fullName evidence="2">GLUG motif-containing protein</fullName>
    </submittedName>
</protein>
<dbReference type="Pfam" id="PF07581">
    <property type="entry name" value="Glug"/>
    <property type="match status" value="1"/>
</dbReference>
<dbReference type="Gene3D" id="2.160.20.110">
    <property type="match status" value="1"/>
</dbReference>
<dbReference type="InterPro" id="IPR011493">
    <property type="entry name" value="GLUG"/>
</dbReference>
<evidence type="ECO:0000313" key="3">
    <source>
        <dbReference type="Proteomes" id="UP001302652"/>
    </source>
</evidence>
<name>A0ABZ0E8V2_9BURK</name>
<keyword evidence="3" id="KW-1185">Reference proteome</keyword>
<evidence type="ECO:0000259" key="1">
    <source>
        <dbReference type="Pfam" id="PF07581"/>
    </source>
</evidence>
<dbReference type="Proteomes" id="UP001302652">
    <property type="component" value="Chromosome 3"/>
</dbReference>
<organism evidence="2 3">
    <name type="scientific">Paraburkholderia kirstenboschensis</name>
    <dbReference type="NCBI Taxonomy" id="1245436"/>
    <lineage>
        <taxon>Bacteria</taxon>
        <taxon>Pseudomonadati</taxon>
        <taxon>Pseudomonadota</taxon>
        <taxon>Betaproteobacteria</taxon>
        <taxon>Burkholderiales</taxon>
        <taxon>Burkholderiaceae</taxon>
        <taxon>Paraburkholderia</taxon>
    </lineage>
</organism>
<accession>A0ABZ0E8V2</accession>
<reference evidence="2 3" key="1">
    <citation type="submission" date="2023-10" db="EMBL/GenBank/DDBJ databases">
        <title>Surface-active antibiotics is a multifunctional adaptation for post-fire microbes.</title>
        <authorList>
            <person name="Liu M.D."/>
            <person name="Du Y."/>
            <person name="Koupaei S.K."/>
            <person name="Kim N.R."/>
            <person name="Zhang W."/>
            <person name="Traxler M.F."/>
        </authorList>
    </citation>
    <scope>NUCLEOTIDE SEQUENCE [LARGE SCALE GENOMIC DNA]</scope>
    <source>
        <strain evidence="2 3">F3</strain>
    </source>
</reference>
<proteinExistence type="predicted"/>
<feature type="domain" description="GLUG" evidence="1">
    <location>
        <begin position="29"/>
        <end position="51"/>
    </location>
</feature>
<evidence type="ECO:0000313" key="2">
    <source>
        <dbReference type="EMBL" id="WOD13662.1"/>
    </source>
</evidence>
<gene>
    <name evidence="2" type="ORF">RW095_06685</name>
</gene>
<dbReference type="EMBL" id="CP136511">
    <property type="protein sequence ID" value="WOD13662.1"/>
    <property type="molecule type" value="Genomic_DNA"/>
</dbReference>